<dbReference type="FunFam" id="2.40.50.100:FF:000020">
    <property type="entry name" value="50S ribosomal protein L27"/>
    <property type="match status" value="1"/>
</dbReference>
<evidence type="ECO:0000256" key="6">
    <source>
        <dbReference type="SAM" id="MobiDB-lite"/>
    </source>
</evidence>
<dbReference type="HOGENOM" id="CLU_095424_4_1_5"/>
<dbReference type="EMBL" id="APGJ01000006">
    <property type="protein sequence ID" value="EYD71711.1"/>
    <property type="molecule type" value="Genomic_DNA"/>
</dbReference>
<dbReference type="RefSeq" id="WP_017928738.1">
    <property type="nucleotide sequence ID" value="NZ_KB822998.1"/>
</dbReference>
<keyword evidence="2 5" id="KW-0689">Ribosomal protein</keyword>
<accession>A0A017HBF8</accession>
<dbReference type="PATRIC" id="fig|1122180.6.peg.1763"/>
<evidence type="ECO:0000313" key="7">
    <source>
        <dbReference type="EMBL" id="EYD71711.1"/>
    </source>
</evidence>
<dbReference type="OrthoDB" id="9803474at2"/>
<comment type="caution">
    <text evidence="7">The sequence shown here is derived from an EMBL/GenBank/DDBJ whole genome shotgun (WGS) entry which is preliminary data.</text>
</comment>
<dbReference type="eggNOG" id="COG0211">
    <property type="taxonomic scope" value="Bacteria"/>
</dbReference>
<dbReference type="Proteomes" id="UP000025047">
    <property type="component" value="Unassembled WGS sequence"/>
</dbReference>
<dbReference type="InterPro" id="IPR001684">
    <property type="entry name" value="Ribosomal_bL27"/>
</dbReference>
<evidence type="ECO:0000256" key="4">
    <source>
        <dbReference type="ARBA" id="ARBA00035175"/>
    </source>
</evidence>
<feature type="region of interest" description="Disordered" evidence="6">
    <location>
        <begin position="1"/>
        <end position="22"/>
    </location>
</feature>
<comment type="similarity">
    <text evidence="1 5">Belongs to the bacterial ribosomal protein bL27 family.</text>
</comment>
<dbReference type="PROSITE" id="PS00831">
    <property type="entry name" value="RIBOSOMAL_L27"/>
    <property type="match status" value="1"/>
</dbReference>
<dbReference type="GO" id="GO:0006412">
    <property type="term" value="P:translation"/>
    <property type="evidence" value="ECO:0007669"/>
    <property type="project" value="UniProtKB-UniRule"/>
</dbReference>
<organism evidence="7 8">
    <name type="scientific">Limimaricola hongkongensis DSM 17492</name>
    <dbReference type="NCBI Taxonomy" id="1122180"/>
    <lineage>
        <taxon>Bacteria</taxon>
        <taxon>Pseudomonadati</taxon>
        <taxon>Pseudomonadota</taxon>
        <taxon>Alphaproteobacteria</taxon>
        <taxon>Rhodobacterales</taxon>
        <taxon>Paracoccaceae</taxon>
        <taxon>Limimaricola</taxon>
    </lineage>
</organism>
<dbReference type="PANTHER" id="PTHR15893:SF0">
    <property type="entry name" value="LARGE RIBOSOMAL SUBUNIT PROTEIN BL27M"/>
    <property type="match status" value="1"/>
</dbReference>
<dbReference type="PRINTS" id="PR00063">
    <property type="entry name" value="RIBOSOMALL27"/>
</dbReference>
<dbReference type="STRING" id="1122180.Lokhon_01781"/>
<dbReference type="PANTHER" id="PTHR15893">
    <property type="entry name" value="RIBOSOMAL PROTEIN L27"/>
    <property type="match status" value="1"/>
</dbReference>
<evidence type="ECO:0000256" key="1">
    <source>
        <dbReference type="ARBA" id="ARBA00010797"/>
    </source>
</evidence>
<dbReference type="GO" id="GO:0003735">
    <property type="term" value="F:structural constituent of ribosome"/>
    <property type="evidence" value="ECO:0007669"/>
    <property type="project" value="InterPro"/>
</dbReference>
<dbReference type="NCBIfam" id="TIGR00062">
    <property type="entry name" value="L27"/>
    <property type="match status" value="1"/>
</dbReference>
<dbReference type="InterPro" id="IPR018261">
    <property type="entry name" value="Ribosomal_bL27_CS"/>
</dbReference>
<evidence type="ECO:0000256" key="5">
    <source>
        <dbReference type="HAMAP-Rule" id="MF_00539"/>
    </source>
</evidence>
<dbReference type="SUPFAM" id="SSF110324">
    <property type="entry name" value="Ribosomal L27 protein-like"/>
    <property type="match status" value="1"/>
</dbReference>
<evidence type="ECO:0000256" key="3">
    <source>
        <dbReference type="ARBA" id="ARBA00023274"/>
    </source>
</evidence>
<protein>
    <recommendedName>
        <fullName evidence="4 5">Large ribosomal subunit protein bL27</fullName>
    </recommendedName>
</protein>
<proteinExistence type="inferred from homology"/>
<sequence length="89" mass="9462">MAHKKAGGSSRNGRDSAGRRLGVKKFGGEAVIPGNIIMRQRGTKMWPGAGVGMGRDHTIFATEEGRVTFHKGLKGRTFISVLPVAEAAE</sequence>
<dbReference type="Pfam" id="PF01016">
    <property type="entry name" value="Ribosomal_L27"/>
    <property type="match status" value="1"/>
</dbReference>
<evidence type="ECO:0000256" key="2">
    <source>
        <dbReference type="ARBA" id="ARBA00022980"/>
    </source>
</evidence>
<dbReference type="Gene3D" id="2.40.50.100">
    <property type="match status" value="1"/>
</dbReference>
<gene>
    <name evidence="5" type="primary">rpmA</name>
    <name evidence="7" type="ORF">Lokhon_01781</name>
</gene>
<dbReference type="AlphaFoldDB" id="A0A017HBF8"/>
<dbReference type="GO" id="GO:0022625">
    <property type="term" value="C:cytosolic large ribosomal subunit"/>
    <property type="evidence" value="ECO:0007669"/>
    <property type="project" value="TreeGrafter"/>
</dbReference>
<name>A0A017HBF8_9RHOB</name>
<evidence type="ECO:0000313" key="8">
    <source>
        <dbReference type="Proteomes" id="UP000025047"/>
    </source>
</evidence>
<keyword evidence="8" id="KW-1185">Reference proteome</keyword>
<reference evidence="7 8" key="1">
    <citation type="submission" date="2013-03" db="EMBL/GenBank/DDBJ databases">
        <authorList>
            <person name="Fiebig A."/>
            <person name="Goeker M."/>
            <person name="Klenk H.-P.P."/>
        </authorList>
    </citation>
    <scope>NUCLEOTIDE SEQUENCE [LARGE SCALE GENOMIC DNA]</scope>
    <source>
        <strain evidence="7 8">DSM 17492</strain>
    </source>
</reference>
<dbReference type="HAMAP" id="MF_00539">
    <property type="entry name" value="Ribosomal_bL27"/>
    <property type="match status" value="1"/>
</dbReference>
<keyword evidence="3 5" id="KW-0687">Ribonucleoprotein</keyword>